<feature type="domain" description="SET" evidence="4">
    <location>
        <begin position="28"/>
        <end position="292"/>
    </location>
</feature>
<gene>
    <name evidence="5" type="ORF">C6P40_000560</name>
</gene>
<evidence type="ECO:0000256" key="2">
    <source>
        <dbReference type="ARBA" id="ARBA00022679"/>
    </source>
</evidence>
<keyword evidence="2" id="KW-0808">Transferase</keyword>
<evidence type="ECO:0000256" key="3">
    <source>
        <dbReference type="ARBA" id="ARBA00022691"/>
    </source>
</evidence>
<dbReference type="Gene3D" id="3.90.1410.10">
    <property type="entry name" value="set domain protein methyltransferase, domain 1"/>
    <property type="match status" value="1"/>
</dbReference>
<dbReference type="InterPro" id="IPR046341">
    <property type="entry name" value="SET_dom_sf"/>
</dbReference>
<evidence type="ECO:0000313" key="6">
    <source>
        <dbReference type="Proteomes" id="UP000697127"/>
    </source>
</evidence>
<dbReference type="EMBL" id="PUHW01000125">
    <property type="protein sequence ID" value="KAG0688752.1"/>
    <property type="molecule type" value="Genomic_DNA"/>
</dbReference>
<keyword evidence="6" id="KW-1185">Reference proteome</keyword>
<keyword evidence="3" id="KW-0949">S-adenosyl-L-methionine</keyword>
<name>A0A9P6WKM9_9ASCO</name>
<evidence type="ECO:0000256" key="1">
    <source>
        <dbReference type="ARBA" id="ARBA00022603"/>
    </source>
</evidence>
<dbReference type="PANTHER" id="PTHR13271:SF47">
    <property type="entry name" value="ACTIN-HISTIDINE N-METHYLTRANSFERASE"/>
    <property type="match status" value="1"/>
</dbReference>
<evidence type="ECO:0000313" key="5">
    <source>
        <dbReference type="EMBL" id="KAG0688752.1"/>
    </source>
</evidence>
<dbReference type="InterPro" id="IPR050600">
    <property type="entry name" value="SETD3_SETD6_MTase"/>
</dbReference>
<dbReference type="InterPro" id="IPR001214">
    <property type="entry name" value="SET_dom"/>
</dbReference>
<evidence type="ECO:0000259" key="4">
    <source>
        <dbReference type="PROSITE" id="PS50280"/>
    </source>
</evidence>
<dbReference type="CDD" id="cd19177">
    <property type="entry name" value="SET_SETD4"/>
    <property type="match status" value="1"/>
</dbReference>
<dbReference type="PANTHER" id="PTHR13271">
    <property type="entry name" value="UNCHARACTERIZED PUTATIVE METHYLTRANSFERASE"/>
    <property type="match status" value="1"/>
</dbReference>
<dbReference type="PROSITE" id="PS50280">
    <property type="entry name" value="SET"/>
    <property type="match status" value="1"/>
</dbReference>
<protein>
    <recommendedName>
        <fullName evidence="4">SET domain-containing protein</fullName>
    </recommendedName>
</protein>
<comment type="caution">
    <text evidence="5">The sequence shown here is derived from an EMBL/GenBank/DDBJ whole genome shotgun (WGS) entry which is preliminary data.</text>
</comment>
<organism evidence="5 6">
    <name type="scientific">Pichia californica</name>
    <dbReference type="NCBI Taxonomy" id="460514"/>
    <lineage>
        <taxon>Eukaryota</taxon>
        <taxon>Fungi</taxon>
        <taxon>Dikarya</taxon>
        <taxon>Ascomycota</taxon>
        <taxon>Saccharomycotina</taxon>
        <taxon>Pichiomycetes</taxon>
        <taxon>Pichiales</taxon>
        <taxon>Pichiaceae</taxon>
        <taxon>Pichia</taxon>
    </lineage>
</organism>
<sequence length="475" mass="55295">MEQKRFANLINWLESTSGKDQATSTISKSLKIINDVHMGRCISAINTIEKNNKLIKIPKKYLLNYVTVLKHISYFNSGINEFFKKHIFGFDNIIFQSENDEITSLYSKLDSKKIFNLTSHQLLTLYITLENKRKESSFWYPLLSCFPELKEYSGIPMTWTLKTSSSTDLELFNSLPNSTKHHALSQLNQFNDDIKAIDSILNNLNFKVGHDEYLWSWLAINTRCLYYKLPLYLPISDSKNSEASNITLVPFVDLINHSYKSLNTVAIETKFGYEISTIQKIEKDNHLWFTYGPHSDEFLQCEYGFSTLREEFIDKFEEMNIYNCVDISSIILKLLNSSKKVNVSSWLKQTSYYGDYTLGIDNVTENNIKTFSTKPSHRTRIAIAALIENDKEFKLDENEGIIRCPIKLEKFYDGFNDGEYYHKSETILLQKIIIKVKEDLNSKLESLNSIKDYDITKFKIVRNLLLNQLFLLNSF</sequence>
<dbReference type="GO" id="GO:0016279">
    <property type="term" value="F:protein-lysine N-methyltransferase activity"/>
    <property type="evidence" value="ECO:0007669"/>
    <property type="project" value="InterPro"/>
</dbReference>
<dbReference type="InterPro" id="IPR044429">
    <property type="entry name" value="SETD4_SET"/>
</dbReference>
<dbReference type="Proteomes" id="UP000697127">
    <property type="component" value="Unassembled WGS sequence"/>
</dbReference>
<proteinExistence type="predicted"/>
<keyword evidence="1" id="KW-0489">Methyltransferase</keyword>
<dbReference type="AlphaFoldDB" id="A0A9P6WKM9"/>
<reference evidence="5" key="1">
    <citation type="submission" date="2020-11" db="EMBL/GenBank/DDBJ databases">
        <title>Kefir isolates.</title>
        <authorList>
            <person name="Marcisauskas S."/>
            <person name="Kim Y."/>
            <person name="Blasche S."/>
        </authorList>
    </citation>
    <scope>NUCLEOTIDE SEQUENCE</scope>
    <source>
        <strain evidence="5">Olga-1</strain>
    </source>
</reference>
<dbReference type="GO" id="GO:0032259">
    <property type="term" value="P:methylation"/>
    <property type="evidence" value="ECO:0007669"/>
    <property type="project" value="UniProtKB-KW"/>
</dbReference>
<dbReference type="SUPFAM" id="SSF82199">
    <property type="entry name" value="SET domain"/>
    <property type="match status" value="1"/>
</dbReference>
<accession>A0A9P6WKM9</accession>